<evidence type="ECO:0000256" key="3">
    <source>
        <dbReference type="ARBA" id="ARBA00022801"/>
    </source>
</evidence>
<evidence type="ECO:0000256" key="1">
    <source>
        <dbReference type="ARBA" id="ARBA00001947"/>
    </source>
</evidence>
<dbReference type="InterPro" id="IPR053138">
    <property type="entry name" value="N-alpha-Ac-DABA_deacetylase"/>
</dbReference>
<keyword evidence="4" id="KW-0862">Zinc</keyword>
<dbReference type="GO" id="GO:0016788">
    <property type="term" value="F:hydrolase activity, acting on ester bonds"/>
    <property type="evidence" value="ECO:0007669"/>
    <property type="project" value="InterPro"/>
</dbReference>
<keyword evidence="3" id="KW-0378">Hydrolase</keyword>
<feature type="domain" description="Succinylglutamate desuccinylase/Aspartoacylase catalytic" evidence="5">
    <location>
        <begin position="31"/>
        <end position="129"/>
    </location>
</feature>
<protein>
    <submittedName>
        <fullName evidence="6">Succinylglutamate desuccinylase</fullName>
    </submittedName>
</protein>
<dbReference type="Proteomes" id="UP000471705">
    <property type="component" value="Unassembled WGS sequence"/>
</dbReference>
<dbReference type="Gene3D" id="3.40.630.10">
    <property type="entry name" value="Zn peptidases"/>
    <property type="match status" value="1"/>
</dbReference>
<gene>
    <name evidence="6" type="ORF">GR257_29790</name>
</gene>
<dbReference type="InterPro" id="IPR055438">
    <property type="entry name" value="AstE_AspA_cat"/>
</dbReference>
<proteinExistence type="predicted"/>
<dbReference type="Pfam" id="PF24827">
    <property type="entry name" value="AstE_AspA_cat"/>
    <property type="match status" value="1"/>
</dbReference>
<comment type="cofactor">
    <cofactor evidence="1">
        <name>Zn(2+)</name>
        <dbReference type="ChEBI" id="CHEBI:29105"/>
    </cofactor>
</comment>
<evidence type="ECO:0000259" key="5">
    <source>
        <dbReference type="Pfam" id="PF24827"/>
    </source>
</evidence>
<sequence>MVIDIDFDEAIDKHRSQPGPIEIHQFRSLRPGPRLLVLGAVHGNETCGPQAIRDIVSECTRRKLKIERGVVTFVPVVNLKAFLKGEREGDRNFNRDLREVSVPKHYEDYVANQICAMMREHDVLLDLHSFRSQGSPFVFVGPRDNDGPIEPFAHAGEEEAFASVLGPDLILHGWLSTNVNGLVAKSVNSDGNHAELTLPLSSGVGTTEYMRFAGGYGVTLECGSHLDSQAPIVAANAIRRSLAVLRLIDAPVPERTVKRAIELVDVIFAKDSTDRLAKAWKNGDPVSAGEIVAYRASGEEIRAPGAGYIIFPDSAPEAGKELFYFGKASGRFCQSPDEQ</sequence>
<dbReference type="GO" id="GO:0046872">
    <property type="term" value="F:metal ion binding"/>
    <property type="evidence" value="ECO:0007669"/>
    <property type="project" value="UniProtKB-KW"/>
</dbReference>
<keyword evidence="2" id="KW-0479">Metal-binding</keyword>
<dbReference type="PANTHER" id="PTHR37326">
    <property type="entry name" value="BLL3975 PROTEIN"/>
    <property type="match status" value="1"/>
</dbReference>
<evidence type="ECO:0000256" key="4">
    <source>
        <dbReference type="ARBA" id="ARBA00022833"/>
    </source>
</evidence>
<comment type="caution">
    <text evidence="6">The sequence shown here is derived from an EMBL/GenBank/DDBJ whole genome shotgun (WGS) entry which is preliminary data.</text>
</comment>
<evidence type="ECO:0000313" key="6">
    <source>
        <dbReference type="EMBL" id="NEK18984.1"/>
    </source>
</evidence>
<organism evidence="6 7">
    <name type="scientific">Rhizobium leguminosarum</name>
    <dbReference type="NCBI Taxonomy" id="384"/>
    <lineage>
        <taxon>Bacteria</taxon>
        <taxon>Pseudomonadati</taxon>
        <taxon>Pseudomonadota</taxon>
        <taxon>Alphaproteobacteria</taxon>
        <taxon>Hyphomicrobiales</taxon>
        <taxon>Rhizobiaceae</taxon>
        <taxon>Rhizobium/Agrobacterium group</taxon>
        <taxon>Rhizobium</taxon>
    </lineage>
</organism>
<evidence type="ECO:0000256" key="2">
    <source>
        <dbReference type="ARBA" id="ARBA00022723"/>
    </source>
</evidence>
<dbReference type="EMBL" id="WUFV01000025">
    <property type="protein sequence ID" value="NEK18984.1"/>
    <property type="molecule type" value="Genomic_DNA"/>
</dbReference>
<dbReference type="SUPFAM" id="SSF53187">
    <property type="entry name" value="Zn-dependent exopeptidases"/>
    <property type="match status" value="1"/>
</dbReference>
<accession>A0A7K3VQ28</accession>
<evidence type="ECO:0000313" key="7">
    <source>
        <dbReference type="Proteomes" id="UP000471705"/>
    </source>
</evidence>
<dbReference type="PANTHER" id="PTHR37326:SF1">
    <property type="entry name" value="BLL3975 PROTEIN"/>
    <property type="match status" value="1"/>
</dbReference>
<dbReference type="AlphaFoldDB" id="A0A7K3VQ28"/>
<reference evidence="6 7" key="1">
    <citation type="submission" date="2019-12" db="EMBL/GenBank/DDBJ databases">
        <title>Rhizobium genotypes associated with high levels of biological nitrogen fixation by grain legumes in a temperate-maritime cropping system.</title>
        <authorList>
            <person name="Maluk M."/>
            <person name="Francesc Ferrando Molina F."/>
            <person name="Lopez Del Egido L."/>
            <person name="Lafos M."/>
            <person name="Langarica-Fuentes A."/>
            <person name="Gebre Yohannes G."/>
            <person name="Young M.W."/>
            <person name="Martin P."/>
            <person name="Gantlett R."/>
            <person name="Kenicer G."/>
            <person name="Hawes C."/>
            <person name="Begg G.S."/>
            <person name="Quilliam R.S."/>
            <person name="Squire G.R."/>
            <person name="Poole P.S."/>
            <person name="Young P.W."/>
            <person name="Iannetta P.M."/>
            <person name="James E.K."/>
        </authorList>
    </citation>
    <scope>NUCLEOTIDE SEQUENCE [LARGE SCALE GENOMIC DNA]</scope>
    <source>
        <strain evidence="6 7">JHI54</strain>
    </source>
</reference>
<name>A0A7K3VQ28_RHILE</name>